<protein>
    <submittedName>
        <fullName evidence="1">Uncharacterized protein</fullName>
    </submittedName>
</protein>
<dbReference type="AlphaFoldDB" id="A0A7S2XHJ1"/>
<dbReference type="EMBL" id="HBHP01034039">
    <property type="protein sequence ID" value="CAD9776934.1"/>
    <property type="molecule type" value="Transcribed_RNA"/>
</dbReference>
<proteinExistence type="predicted"/>
<organism evidence="1">
    <name type="scientific">Lotharella oceanica</name>
    <dbReference type="NCBI Taxonomy" id="641309"/>
    <lineage>
        <taxon>Eukaryota</taxon>
        <taxon>Sar</taxon>
        <taxon>Rhizaria</taxon>
        <taxon>Cercozoa</taxon>
        <taxon>Chlorarachniophyceae</taxon>
        <taxon>Lotharella</taxon>
    </lineage>
</organism>
<sequence>MATPCSTEMCRFTCKVRVVPVAAEVGSGRLFTFFKKVSTFFDTLDAESCRLGTDGDDKLVIRHFQGAIAALHSTLHGFLFQVDPRARGLNMTASFWKACPTGTDNSVTVGLADIIIRHSSSCASRQYLPSLSLDLFL</sequence>
<gene>
    <name evidence="1" type="ORF">LSP00402_LOCUS20948</name>
</gene>
<accession>A0A7S2XHJ1</accession>
<evidence type="ECO:0000313" key="1">
    <source>
        <dbReference type="EMBL" id="CAD9776934.1"/>
    </source>
</evidence>
<reference evidence="1" key="1">
    <citation type="submission" date="2021-01" db="EMBL/GenBank/DDBJ databases">
        <authorList>
            <person name="Corre E."/>
            <person name="Pelletier E."/>
            <person name="Niang G."/>
            <person name="Scheremetjew M."/>
            <person name="Finn R."/>
            <person name="Kale V."/>
            <person name="Holt S."/>
            <person name="Cochrane G."/>
            <person name="Meng A."/>
            <person name="Brown T."/>
            <person name="Cohen L."/>
        </authorList>
    </citation>
    <scope>NUCLEOTIDE SEQUENCE</scope>
    <source>
        <strain evidence="1">CCMP622</strain>
    </source>
</reference>
<name>A0A7S2XHJ1_9EUKA</name>